<dbReference type="Proteomes" id="UP000308054">
    <property type="component" value="Unassembled WGS sequence"/>
</dbReference>
<evidence type="ECO:0000313" key="2">
    <source>
        <dbReference type="Proteomes" id="UP000308054"/>
    </source>
</evidence>
<protein>
    <recommendedName>
        <fullName evidence="3">STAS/SEC14 domain-containing protein</fullName>
    </recommendedName>
</protein>
<proteinExistence type="predicted"/>
<reference evidence="1 2" key="1">
    <citation type="journal article" date="2017" name="Int. J. Syst. Evol. Microbiol.">
        <title>Marinicauda algicola sp. nov., isolated from a marine red alga Rhodosorus marinus.</title>
        <authorList>
            <person name="Jeong S.E."/>
            <person name="Jeon S.H."/>
            <person name="Chun B.H."/>
            <person name="Kim D.W."/>
            <person name="Jeon C.O."/>
        </authorList>
    </citation>
    <scope>NUCLEOTIDE SEQUENCE [LARGE SCALE GENOMIC DNA]</scope>
    <source>
        <strain evidence="1 2">JCM 31718</strain>
    </source>
</reference>
<organism evidence="1 2">
    <name type="scientific">Marinicauda algicola</name>
    <dbReference type="NCBI Taxonomy" id="2029849"/>
    <lineage>
        <taxon>Bacteria</taxon>
        <taxon>Pseudomonadati</taxon>
        <taxon>Pseudomonadota</taxon>
        <taxon>Alphaproteobacteria</taxon>
        <taxon>Maricaulales</taxon>
        <taxon>Maricaulaceae</taxon>
        <taxon>Marinicauda</taxon>
    </lineage>
</organism>
<accession>A0A4S2H3R8</accession>
<dbReference type="AlphaFoldDB" id="A0A4S2H3R8"/>
<comment type="caution">
    <text evidence="1">The sequence shown here is derived from an EMBL/GenBank/DDBJ whole genome shotgun (WGS) entry which is preliminary data.</text>
</comment>
<evidence type="ECO:0008006" key="3">
    <source>
        <dbReference type="Google" id="ProtNLM"/>
    </source>
</evidence>
<dbReference type="RefSeq" id="WP_135994508.1">
    <property type="nucleotide sequence ID" value="NZ_CP071057.1"/>
</dbReference>
<gene>
    <name evidence="1" type="ORF">E5163_02450</name>
</gene>
<sequence length="126" mass="14212">MTDLRLERFELEGANVFCARLLGVNRFAQSRENAAALAERLVREQRDGLILDYRACTLDHTIEQFAEIAEIFIARVPKTCRIAYVYGPDNMMHALVMTKRLKAAGYPAAAFADWEGAEGFARKTGR</sequence>
<dbReference type="OrthoDB" id="7631856at2"/>
<keyword evidence="2" id="KW-1185">Reference proteome</keyword>
<evidence type="ECO:0000313" key="1">
    <source>
        <dbReference type="EMBL" id="TGY90011.1"/>
    </source>
</evidence>
<dbReference type="EMBL" id="SRXW01000001">
    <property type="protein sequence ID" value="TGY90011.1"/>
    <property type="molecule type" value="Genomic_DNA"/>
</dbReference>
<name>A0A4S2H3R8_9PROT</name>